<evidence type="ECO:0000313" key="3">
    <source>
        <dbReference type="WBParaSite" id="HPBE_0000335601-mRNA-1"/>
    </source>
</evidence>
<dbReference type="GO" id="GO:0005886">
    <property type="term" value="C:plasma membrane"/>
    <property type="evidence" value="ECO:0007669"/>
    <property type="project" value="TreeGrafter"/>
</dbReference>
<dbReference type="GO" id="GO:0002116">
    <property type="term" value="C:semaphorin receptor complex"/>
    <property type="evidence" value="ECO:0007669"/>
    <property type="project" value="TreeGrafter"/>
</dbReference>
<name>A0A183FB14_HELPZ</name>
<dbReference type="GO" id="GO:0030334">
    <property type="term" value="P:regulation of cell migration"/>
    <property type="evidence" value="ECO:0007669"/>
    <property type="project" value="TreeGrafter"/>
</dbReference>
<proteinExistence type="predicted"/>
<dbReference type="Gene3D" id="1.10.506.10">
    <property type="entry name" value="GTPase Activation - p120gap, domain 1"/>
    <property type="match status" value="1"/>
</dbReference>
<feature type="domain" description="Plexin cytoplasmic RasGAP" evidence="1">
    <location>
        <begin position="1"/>
        <end position="74"/>
    </location>
</feature>
<dbReference type="Pfam" id="PF08337">
    <property type="entry name" value="Plexin_cytopl"/>
    <property type="match status" value="1"/>
</dbReference>
<organism evidence="2 3">
    <name type="scientific">Heligmosomoides polygyrus</name>
    <name type="common">Parasitic roundworm</name>
    <dbReference type="NCBI Taxonomy" id="6339"/>
    <lineage>
        <taxon>Eukaryota</taxon>
        <taxon>Metazoa</taxon>
        <taxon>Ecdysozoa</taxon>
        <taxon>Nematoda</taxon>
        <taxon>Chromadorea</taxon>
        <taxon>Rhabditida</taxon>
        <taxon>Rhabditina</taxon>
        <taxon>Rhabditomorpha</taxon>
        <taxon>Strongyloidea</taxon>
        <taxon>Heligmosomidae</taxon>
        <taxon>Heligmosomoides</taxon>
    </lineage>
</organism>
<dbReference type="Proteomes" id="UP000050761">
    <property type="component" value="Unassembled WGS sequence"/>
</dbReference>
<dbReference type="AlphaFoldDB" id="A0A183FB14"/>
<evidence type="ECO:0000259" key="1">
    <source>
        <dbReference type="Pfam" id="PF08337"/>
    </source>
</evidence>
<dbReference type="InterPro" id="IPR013548">
    <property type="entry name" value="Plexin_cytoplasmic_RasGAP_dom"/>
</dbReference>
<keyword evidence="2" id="KW-1185">Reference proteome</keyword>
<dbReference type="WBParaSite" id="HPBE_0000335601-mRNA-1">
    <property type="protein sequence ID" value="HPBE_0000335601-mRNA-1"/>
    <property type="gene ID" value="HPBE_0000335601"/>
</dbReference>
<sequence length="156" mass="18191">LESIFSTTSRSAPLPAAIKYMFDFMDEQALEHGITDPEVVHAWKSNALPLRFWVNLIKNPHFVFDIQKPTKVSSDSGNCPFRYGLCSVVESRIQFYAKLRRPNSTLTVMLYHFHVELDTFQTKLDTLLALRLLKSKRTLPNPSYRFNHRSTTRWLE</sequence>
<dbReference type="SUPFAM" id="SSF48350">
    <property type="entry name" value="GTPase activation domain, GAP"/>
    <property type="match status" value="1"/>
</dbReference>
<dbReference type="InterPro" id="IPR031148">
    <property type="entry name" value="Plexin"/>
</dbReference>
<dbReference type="PANTHER" id="PTHR22625">
    <property type="entry name" value="PLEXIN"/>
    <property type="match status" value="1"/>
</dbReference>
<reference evidence="3" key="1">
    <citation type="submission" date="2019-09" db="UniProtKB">
        <authorList>
            <consortium name="WormBaseParasite"/>
        </authorList>
    </citation>
    <scope>IDENTIFICATION</scope>
</reference>
<dbReference type="PANTHER" id="PTHR22625:SF70">
    <property type="entry name" value="PLEXIN A, ISOFORM A"/>
    <property type="match status" value="1"/>
</dbReference>
<protein>
    <submittedName>
        <fullName evidence="3">Plexin_cytopl domain-containing protein</fullName>
    </submittedName>
</protein>
<dbReference type="InterPro" id="IPR008936">
    <property type="entry name" value="Rho_GTPase_activation_prot"/>
</dbReference>
<evidence type="ECO:0000313" key="2">
    <source>
        <dbReference type="Proteomes" id="UP000050761"/>
    </source>
</evidence>
<accession>A0A183FB14</accession>
<dbReference type="GO" id="GO:0017154">
    <property type="term" value="F:semaphorin receptor activity"/>
    <property type="evidence" value="ECO:0007669"/>
    <property type="project" value="InterPro"/>
</dbReference>